<keyword evidence="3" id="KW-0175">Coiled coil</keyword>
<feature type="transmembrane region" description="Helical" evidence="7">
    <location>
        <begin position="140"/>
        <end position="161"/>
    </location>
</feature>
<keyword evidence="6" id="KW-0539">Nucleus</keyword>
<comment type="caution">
    <text evidence="9">The sequence shown here is derived from an EMBL/GenBank/DDBJ whole genome shotgun (WGS) entry which is preliminary data.</text>
</comment>
<organism evidence="9 10">
    <name type="scientific">Dendrobium thyrsiflorum</name>
    <name type="common">Pinecone-like raceme dendrobium</name>
    <name type="synonym">Orchid</name>
    <dbReference type="NCBI Taxonomy" id="117978"/>
    <lineage>
        <taxon>Eukaryota</taxon>
        <taxon>Viridiplantae</taxon>
        <taxon>Streptophyta</taxon>
        <taxon>Embryophyta</taxon>
        <taxon>Tracheophyta</taxon>
        <taxon>Spermatophyta</taxon>
        <taxon>Magnoliopsida</taxon>
        <taxon>Liliopsida</taxon>
        <taxon>Asparagales</taxon>
        <taxon>Orchidaceae</taxon>
        <taxon>Epidendroideae</taxon>
        <taxon>Malaxideae</taxon>
        <taxon>Dendrobiinae</taxon>
        <taxon>Dendrobium</taxon>
    </lineage>
</organism>
<keyword evidence="7" id="KW-1133">Transmembrane helix</keyword>
<dbReference type="Proteomes" id="UP001552299">
    <property type="component" value="Unassembled WGS sequence"/>
</dbReference>
<keyword evidence="5" id="KW-0804">Transcription</keyword>
<evidence type="ECO:0000256" key="2">
    <source>
        <dbReference type="ARBA" id="ARBA00023015"/>
    </source>
</evidence>
<dbReference type="PANTHER" id="PTHR46373:SF2">
    <property type="entry name" value="RWP-RK DOMAIN-CONTAINING PROTEIN"/>
    <property type="match status" value="1"/>
</dbReference>
<dbReference type="GO" id="GO:0003677">
    <property type="term" value="F:DNA binding"/>
    <property type="evidence" value="ECO:0007669"/>
    <property type="project" value="UniProtKB-KW"/>
</dbReference>
<evidence type="ECO:0000256" key="4">
    <source>
        <dbReference type="ARBA" id="ARBA00023125"/>
    </source>
</evidence>
<comment type="function">
    <text evidence="1">Putative transcription factor.</text>
</comment>
<sequence>MKKSELEFSELSGFPFWKWKLDFPLDEVAFTVLPSQDFFRDEIIFEGEIFEYWKEEEATLGKKLSIEAKNKDEEIKRIKREDITFEELAKHFQMPINEAAKVLNVGITLLKKRCRELNIPRWPHRKMKSLDTLIQNIKVLSLYFSFILLFSSLYTLMHYYYHKKNT</sequence>
<feature type="domain" description="RWP-RK" evidence="8">
    <location>
        <begin position="62"/>
        <end position="152"/>
    </location>
</feature>
<evidence type="ECO:0000256" key="6">
    <source>
        <dbReference type="ARBA" id="ARBA00023242"/>
    </source>
</evidence>
<evidence type="ECO:0000313" key="9">
    <source>
        <dbReference type="EMBL" id="KAL0908482.1"/>
    </source>
</evidence>
<proteinExistence type="predicted"/>
<keyword evidence="4" id="KW-0238">DNA-binding</keyword>
<keyword evidence="10" id="KW-1185">Reference proteome</keyword>
<evidence type="ECO:0000313" key="10">
    <source>
        <dbReference type="Proteomes" id="UP001552299"/>
    </source>
</evidence>
<name>A0ABD0UDP2_DENTH</name>
<dbReference type="PROSITE" id="PS51519">
    <property type="entry name" value="RWP_RK"/>
    <property type="match status" value="1"/>
</dbReference>
<keyword evidence="2" id="KW-0805">Transcription regulation</keyword>
<dbReference type="InterPro" id="IPR044607">
    <property type="entry name" value="RKD-like"/>
</dbReference>
<dbReference type="InterPro" id="IPR003035">
    <property type="entry name" value="RWP-RK_dom"/>
</dbReference>
<dbReference type="Pfam" id="PF02042">
    <property type="entry name" value="RWP-RK"/>
    <property type="match status" value="1"/>
</dbReference>
<dbReference type="EMBL" id="JANQDX010000017">
    <property type="protein sequence ID" value="KAL0908482.1"/>
    <property type="molecule type" value="Genomic_DNA"/>
</dbReference>
<evidence type="ECO:0000256" key="5">
    <source>
        <dbReference type="ARBA" id="ARBA00023163"/>
    </source>
</evidence>
<gene>
    <name evidence="9" type="ORF">M5K25_022979</name>
</gene>
<evidence type="ECO:0000259" key="8">
    <source>
        <dbReference type="PROSITE" id="PS51519"/>
    </source>
</evidence>
<keyword evidence="7" id="KW-0472">Membrane</keyword>
<dbReference type="AlphaFoldDB" id="A0ABD0UDP2"/>
<accession>A0ABD0UDP2</accession>
<dbReference type="PANTHER" id="PTHR46373">
    <property type="entry name" value="PROTEIN RKD4"/>
    <property type="match status" value="1"/>
</dbReference>
<evidence type="ECO:0000256" key="1">
    <source>
        <dbReference type="ARBA" id="ARBA00004049"/>
    </source>
</evidence>
<evidence type="ECO:0000256" key="7">
    <source>
        <dbReference type="SAM" id="Phobius"/>
    </source>
</evidence>
<protein>
    <recommendedName>
        <fullName evidence="8">RWP-RK domain-containing protein</fullName>
    </recommendedName>
</protein>
<reference evidence="9 10" key="1">
    <citation type="journal article" date="2024" name="Plant Biotechnol. J.">
        <title>Dendrobium thyrsiflorum genome and its molecular insights into genes involved in important horticultural traits.</title>
        <authorList>
            <person name="Chen B."/>
            <person name="Wang J.Y."/>
            <person name="Zheng P.J."/>
            <person name="Li K.L."/>
            <person name="Liang Y.M."/>
            <person name="Chen X.F."/>
            <person name="Zhang C."/>
            <person name="Zhao X."/>
            <person name="He X."/>
            <person name="Zhang G.Q."/>
            <person name="Liu Z.J."/>
            <person name="Xu Q."/>
        </authorList>
    </citation>
    <scope>NUCLEOTIDE SEQUENCE [LARGE SCALE GENOMIC DNA]</scope>
    <source>
        <strain evidence="9">GZMU011</strain>
    </source>
</reference>
<keyword evidence="7" id="KW-0812">Transmembrane</keyword>
<evidence type="ECO:0000256" key="3">
    <source>
        <dbReference type="ARBA" id="ARBA00023054"/>
    </source>
</evidence>